<evidence type="ECO:0000256" key="1">
    <source>
        <dbReference type="ARBA" id="ARBA00011344"/>
    </source>
</evidence>
<keyword evidence="5" id="KW-1185">Reference proteome</keyword>
<dbReference type="InterPro" id="IPR013325">
    <property type="entry name" value="RNA_pol_sigma_r2"/>
</dbReference>
<dbReference type="InterPro" id="IPR014303">
    <property type="entry name" value="RNA_pol_sigma-70_ECF"/>
</dbReference>
<dbReference type="InterPro" id="IPR052704">
    <property type="entry name" value="ECF_Sigma-70_Domain"/>
</dbReference>
<dbReference type="CDD" id="cd06171">
    <property type="entry name" value="Sigma70_r4"/>
    <property type="match status" value="1"/>
</dbReference>
<dbReference type="PANTHER" id="PTHR30173">
    <property type="entry name" value="SIGMA 19 FACTOR"/>
    <property type="match status" value="1"/>
</dbReference>
<reference evidence="4 5" key="1">
    <citation type="submission" date="2023-12" db="EMBL/GenBank/DDBJ databases">
        <title>Stenotrophomonas guangdongensis sp. nov., isolated from wilted pepper plants (Capsicum annuum).</title>
        <authorList>
            <person name="Qiu M."/>
            <person name="Li Y."/>
            <person name="Liu Q."/>
            <person name="Zhang X."/>
            <person name="Huang Y."/>
            <person name="Guo R."/>
            <person name="Hu M."/>
            <person name="Zhou J."/>
            <person name="Zhou X."/>
        </authorList>
    </citation>
    <scope>NUCLEOTIDE SEQUENCE [LARGE SCALE GENOMIC DNA]</scope>
    <source>
        <strain evidence="4 5">MH1</strain>
    </source>
</reference>
<dbReference type="Gene3D" id="1.10.1740.10">
    <property type="match status" value="1"/>
</dbReference>
<dbReference type="EMBL" id="JAYFUH010000249">
    <property type="protein sequence ID" value="MEA5669326.1"/>
    <property type="molecule type" value="Genomic_DNA"/>
</dbReference>
<gene>
    <name evidence="4" type="ORF">VA603_17465</name>
</gene>
<feature type="domain" description="RNA polymerase sigma-70 region 2" evidence="2">
    <location>
        <begin position="7"/>
        <end position="71"/>
    </location>
</feature>
<evidence type="ECO:0000259" key="3">
    <source>
        <dbReference type="Pfam" id="PF08281"/>
    </source>
</evidence>
<feature type="domain" description="RNA polymerase sigma factor 70 region 4 type 2" evidence="3">
    <location>
        <begin position="109"/>
        <end position="161"/>
    </location>
</feature>
<protein>
    <submittedName>
        <fullName evidence="4">RNA polymerase sigma-70 factor</fullName>
    </submittedName>
</protein>
<dbReference type="Gene3D" id="1.10.10.10">
    <property type="entry name" value="Winged helix-like DNA-binding domain superfamily/Winged helix DNA-binding domain"/>
    <property type="match status" value="1"/>
</dbReference>
<accession>A0ABU5V7K3</accession>
<dbReference type="Gene3D" id="3.10.450.50">
    <property type="match status" value="1"/>
</dbReference>
<dbReference type="InterPro" id="IPR014284">
    <property type="entry name" value="RNA_pol_sigma-70_dom"/>
</dbReference>
<dbReference type="SUPFAM" id="SSF88659">
    <property type="entry name" value="Sigma3 and sigma4 domains of RNA polymerase sigma factors"/>
    <property type="match status" value="1"/>
</dbReference>
<comment type="subunit">
    <text evidence="1">Interacts transiently with the RNA polymerase catalytic core formed by RpoA, RpoB, RpoC and RpoZ (2 alpha, 1 beta, 1 beta' and 1 omega subunit) to form the RNA polymerase holoenzyme that can initiate transcription.</text>
</comment>
<organism evidence="4 5">
    <name type="scientific">Stenotrophomonas capsici</name>
    <dbReference type="NCBI Taxonomy" id="3110230"/>
    <lineage>
        <taxon>Bacteria</taxon>
        <taxon>Pseudomonadati</taxon>
        <taxon>Pseudomonadota</taxon>
        <taxon>Gammaproteobacteria</taxon>
        <taxon>Lysobacterales</taxon>
        <taxon>Lysobacteraceae</taxon>
        <taxon>Stenotrophomonas</taxon>
    </lineage>
</organism>
<dbReference type="InterPro" id="IPR007627">
    <property type="entry name" value="RNA_pol_sigma70_r2"/>
</dbReference>
<evidence type="ECO:0000313" key="4">
    <source>
        <dbReference type="EMBL" id="MEA5669326.1"/>
    </source>
</evidence>
<dbReference type="InterPro" id="IPR036388">
    <property type="entry name" value="WH-like_DNA-bd_sf"/>
</dbReference>
<comment type="caution">
    <text evidence="4">The sequence shown here is derived from an EMBL/GenBank/DDBJ whole genome shotgun (WGS) entry which is preliminary data.</text>
</comment>
<proteinExistence type="predicted"/>
<dbReference type="Proteomes" id="UP001301653">
    <property type="component" value="Unassembled WGS sequence"/>
</dbReference>
<dbReference type="NCBIfam" id="NF007214">
    <property type="entry name" value="PRK09636.1"/>
    <property type="match status" value="1"/>
</dbReference>
<name>A0ABU5V7K3_9GAMM</name>
<dbReference type="SUPFAM" id="SSF88946">
    <property type="entry name" value="Sigma2 domain of RNA polymerase sigma factors"/>
    <property type="match status" value="1"/>
</dbReference>
<dbReference type="InterPro" id="IPR032710">
    <property type="entry name" value="NTF2-like_dom_sf"/>
</dbReference>
<dbReference type="InterPro" id="IPR013324">
    <property type="entry name" value="RNA_pol_sigma_r3/r4-like"/>
</dbReference>
<dbReference type="PANTHER" id="PTHR30173:SF36">
    <property type="entry name" value="ECF RNA POLYMERASE SIGMA FACTOR SIGJ"/>
    <property type="match status" value="1"/>
</dbReference>
<dbReference type="NCBIfam" id="TIGR02957">
    <property type="entry name" value="SigX4"/>
    <property type="match status" value="1"/>
</dbReference>
<evidence type="ECO:0000313" key="5">
    <source>
        <dbReference type="Proteomes" id="UP001301653"/>
    </source>
</evidence>
<evidence type="ECO:0000259" key="2">
    <source>
        <dbReference type="Pfam" id="PF04542"/>
    </source>
</evidence>
<dbReference type="InterPro" id="IPR013249">
    <property type="entry name" value="RNA_pol_sigma70_r4_t2"/>
</dbReference>
<dbReference type="Pfam" id="PF04542">
    <property type="entry name" value="Sigma70_r2"/>
    <property type="match status" value="1"/>
</dbReference>
<dbReference type="SUPFAM" id="SSF54427">
    <property type="entry name" value="NTF2-like"/>
    <property type="match status" value="1"/>
</dbReference>
<dbReference type="Pfam" id="PF08281">
    <property type="entry name" value="Sigma70_r4_2"/>
    <property type="match status" value="1"/>
</dbReference>
<sequence>MNAETPFQTHRPRLMALAYRLLGSRADAEDVVQDAWLRWAEAAPGSIADPEAWLVTVTTRLGLDRLRAASRQRVDYIGPWLPEPLQVSLDLPAPPAPDQVHALAQDLSLAFLTLLEQLSPDERAAFLLKEVFDHDYRDIAHLLGHGEANCRQLVHRARQRLQAGRPRFEADGTQHRQLLARFMDACQDGDSDAILALLHTNARLLSDGGGVVTAAIRPLLGAERIGRLFWAIARRGGAQPARLGSVNGQPAILRFHAGQLHSVTTIEVVDGRIATIYSVLNPNKLPTPVTAGDAGASLQ</sequence>
<dbReference type="NCBIfam" id="TIGR02937">
    <property type="entry name" value="sigma70-ECF"/>
    <property type="match status" value="1"/>
</dbReference>
<dbReference type="RefSeq" id="WP_323439580.1">
    <property type="nucleotide sequence ID" value="NZ_JAYFUH010000249.1"/>
</dbReference>